<keyword evidence="1" id="KW-0472">Membrane</keyword>
<reference evidence="3" key="1">
    <citation type="submission" date="2016-10" db="EMBL/GenBank/DDBJ databases">
        <authorList>
            <person name="Varghese N."/>
            <person name="Submissions S."/>
        </authorList>
    </citation>
    <scope>NUCLEOTIDE SEQUENCE [LARGE SCALE GENOMIC DNA]</scope>
    <source>
        <strain evidence="3">DSM 16089</strain>
    </source>
</reference>
<accession>A0A1H4IRG2</accession>
<evidence type="ECO:0000313" key="2">
    <source>
        <dbReference type="EMBL" id="SEB36236.1"/>
    </source>
</evidence>
<feature type="transmembrane region" description="Helical" evidence="1">
    <location>
        <begin position="12"/>
        <end position="29"/>
    </location>
</feature>
<evidence type="ECO:0000256" key="1">
    <source>
        <dbReference type="SAM" id="Phobius"/>
    </source>
</evidence>
<dbReference type="EMBL" id="FNSQ01000005">
    <property type="protein sequence ID" value="SEB36236.1"/>
    <property type="molecule type" value="Genomic_DNA"/>
</dbReference>
<proteinExistence type="predicted"/>
<name>A0A1H4IRG2_9MICO</name>
<keyword evidence="1" id="KW-0812">Transmembrane</keyword>
<sequence>MTIGGISEITVYVLAVMQAVSVGLILAFAQGSRYRAAMYIASLLMIGVAVAAGFILGVATPWIGPIFAVVAALTGVLASAKSLGADPVMRDESFGQRIIFVVSRRPRSSPRDGGTG</sequence>
<keyword evidence="1" id="KW-1133">Transmembrane helix</keyword>
<protein>
    <submittedName>
        <fullName evidence="2">Uncharacterized protein</fullName>
    </submittedName>
</protein>
<feature type="transmembrane region" description="Helical" evidence="1">
    <location>
        <begin position="36"/>
        <end position="56"/>
    </location>
</feature>
<gene>
    <name evidence="2" type="ORF">SAMN04489807_0151</name>
</gene>
<feature type="transmembrane region" description="Helical" evidence="1">
    <location>
        <begin position="62"/>
        <end position="80"/>
    </location>
</feature>
<keyword evidence="3" id="KW-1185">Reference proteome</keyword>
<organism evidence="2 3">
    <name type="scientific">Microbacterium hydrocarbonoxydans</name>
    <dbReference type="NCBI Taxonomy" id="273678"/>
    <lineage>
        <taxon>Bacteria</taxon>
        <taxon>Bacillati</taxon>
        <taxon>Actinomycetota</taxon>
        <taxon>Actinomycetes</taxon>
        <taxon>Micrococcales</taxon>
        <taxon>Microbacteriaceae</taxon>
        <taxon>Microbacterium</taxon>
    </lineage>
</organism>
<evidence type="ECO:0000313" key="3">
    <source>
        <dbReference type="Proteomes" id="UP000183750"/>
    </source>
</evidence>
<dbReference type="Proteomes" id="UP000183750">
    <property type="component" value="Unassembled WGS sequence"/>
</dbReference>
<dbReference type="AlphaFoldDB" id="A0A1H4IRG2"/>